<dbReference type="KEGG" id="uli:ETAA1_12560"/>
<dbReference type="EMBL" id="CP036273">
    <property type="protein sequence ID" value="QDU19349.1"/>
    <property type="molecule type" value="Genomic_DNA"/>
</dbReference>
<dbReference type="RefSeq" id="WP_145235281.1">
    <property type="nucleotide sequence ID" value="NZ_CP036273.1"/>
</dbReference>
<dbReference type="AlphaFoldDB" id="A0A517XPB5"/>
<reference evidence="1 2" key="1">
    <citation type="submission" date="2019-02" db="EMBL/GenBank/DDBJ databases">
        <title>Deep-cultivation of Planctomycetes and their phenomic and genomic characterization uncovers novel biology.</title>
        <authorList>
            <person name="Wiegand S."/>
            <person name="Jogler M."/>
            <person name="Boedeker C."/>
            <person name="Pinto D."/>
            <person name="Vollmers J."/>
            <person name="Rivas-Marin E."/>
            <person name="Kohn T."/>
            <person name="Peeters S.H."/>
            <person name="Heuer A."/>
            <person name="Rast P."/>
            <person name="Oberbeckmann S."/>
            <person name="Bunk B."/>
            <person name="Jeske O."/>
            <person name="Meyerdierks A."/>
            <person name="Storesund J.E."/>
            <person name="Kallscheuer N."/>
            <person name="Luecker S."/>
            <person name="Lage O.M."/>
            <person name="Pohl T."/>
            <person name="Merkel B.J."/>
            <person name="Hornburger P."/>
            <person name="Mueller R.-W."/>
            <person name="Bruemmer F."/>
            <person name="Labrenz M."/>
            <person name="Spormann A.M."/>
            <person name="Op den Camp H."/>
            <person name="Overmann J."/>
            <person name="Amann R."/>
            <person name="Jetten M.S.M."/>
            <person name="Mascher T."/>
            <person name="Medema M.H."/>
            <person name="Devos D.P."/>
            <person name="Kaster A.-K."/>
            <person name="Ovreas L."/>
            <person name="Rohde M."/>
            <person name="Galperin M.Y."/>
            <person name="Jogler C."/>
        </authorList>
    </citation>
    <scope>NUCLEOTIDE SEQUENCE [LARGE SCALE GENOMIC DNA]</scope>
    <source>
        <strain evidence="1 2">ETA_A1</strain>
    </source>
</reference>
<name>A0A517XPB5_9BACT</name>
<accession>A0A517XPB5</accession>
<gene>
    <name evidence="1" type="ORF">ETAA1_12560</name>
</gene>
<sequence>MPQPVVAVHDPAAPVPADVFPLLADRPAIGGAPTVYVCRDAVRAAGRGGSRARVAVGGG</sequence>
<evidence type="ECO:0000313" key="2">
    <source>
        <dbReference type="Proteomes" id="UP000319576"/>
    </source>
</evidence>
<organism evidence="1 2">
    <name type="scientific">Urbifossiella limnaea</name>
    <dbReference type="NCBI Taxonomy" id="2528023"/>
    <lineage>
        <taxon>Bacteria</taxon>
        <taxon>Pseudomonadati</taxon>
        <taxon>Planctomycetota</taxon>
        <taxon>Planctomycetia</taxon>
        <taxon>Gemmatales</taxon>
        <taxon>Gemmataceae</taxon>
        <taxon>Urbifossiella</taxon>
    </lineage>
</organism>
<protein>
    <submittedName>
        <fullName evidence="1">Uncharacterized protein</fullName>
    </submittedName>
</protein>
<dbReference type="Proteomes" id="UP000319576">
    <property type="component" value="Chromosome"/>
</dbReference>
<keyword evidence="2" id="KW-1185">Reference proteome</keyword>
<evidence type="ECO:0000313" key="1">
    <source>
        <dbReference type="EMBL" id="QDU19349.1"/>
    </source>
</evidence>
<proteinExistence type="predicted"/>